<reference evidence="2 3" key="1">
    <citation type="submission" date="2023-02" db="EMBL/GenBank/DDBJ databases">
        <title>LHISI_Scaffold_Assembly.</title>
        <authorList>
            <person name="Stuart O.P."/>
            <person name="Cleave R."/>
            <person name="Magrath M.J.L."/>
            <person name="Mikheyev A.S."/>
        </authorList>
    </citation>
    <scope>NUCLEOTIDE SEQUENCE [LARGE SCALE GENOMIC DNA]</scope>
    <source>
        <strain evidence="2">Daus_M_001</strain>
        <tissue evidence="2">Leg muscle</tissue>
    </source>
</reference>
<gene>
    <name evidence="2" type="ORF">PR048_032448</name>
</gene>
<keyword evidence="3" id="KW-1185">Reference proteome</keyword>
<comment type="caution">
    <text evidence="2">The sequence shown here is derived from an EMBL/GenBank/DDBJ whole genome shotgun (WGS) entry which is preliminary data.</text>
</comment>
<evidence type="ECO:0000313" key="2">
    <source>
        <dbReference type="EMBL" id="KAJ8866589.1"/>
    </source>
</evidence>
<feature type="compositionally biased region" description="Basic and acidic residues" evidence="1">
    <location>
        <begin position="356"/>
        <end position="368"/>
    </location>
</feature>
<proteinExistence type="predicted"/>
<organism evidence="2 3">
    <name type="scientific">Dryococelus australis</name>
    <dbReference type="NCBI Taxonomy" id="614101"/>
    <lineage>
        <taxon>Eukaryota</taxon>
        <taxon>Metazoa</taxon>
        <taxon>Ecdysozoa</taxon>
        <taxon>Arthropoda</taxon>
        <taxon>Hexapoda</taxon>
        <taxon>Insecta</taxon>
        <taxon>Pterygota</taxon>
        <taxon>Neoptera</taxon>
        <taxon>Polyneoptera</taxon>
        <taxon>Phasmatodea</taxon>
        <taxon>Verophasmatodea</taxon>
        <taxon>Anareolatae</taxon>
        <taxon>Phasmatidae</taxon>
        <taxon>Eurycanthinae</taxon>
        <taxon>Dryococelus</taxon>
    </lineage>
</organism>
<feature type="region of interest" description="Disordered" evidence="1">
    <location>
        <begin position="167"/>
        <end position="191"/>
    </location>
</feature>
<protein>
    <submittedName>
        <fullName evidence="2">Uncharacterized protein</fullName>
    </submittedName>
</protein>
<dbReference type="EMBL" id="JARBHB010000016">
    <property type="protein sequence ID" value="KAJ8866589.1"/>
    <property type="molecule type" value="Genomic_DNA"/>
</dbReference>
<accession>A0ABQ9G280</accession>
<name>A0ABQ9G280_9NEOP</name>
<evidence type="ECO:0000256" key="1">
    <source>
        <dbReference type="SAM" id="MobiDB-lite"/>
    </source>
</evidence>
<evidence type="ECO:0000313" key="3">
    <source>
        <dbReference type="Proteomes" id="UP001159363"/>
    </source>
</evidence>
<dbReference type="Proteomes" id="UP001159363">
    <property type="component" value="Chromosome 15"/>
</dbReference>
<feature type="region of interest" description="Disordered" evidence="1">
    <location>
        <begin position="356"/>
        <end position="379"/>
    </location>
</feature>
<sequence length="543" mass="60636">MLIPIRVPAVMLVGRPCRDLQANLTCSLPFVDFTQLDRNNAKMKGRGKREIPEKSASGPAGYLNLFALVGGNQANRSSSVQSRLAQSHPGKLGSIIGEVGIVKVFSGIYRFLVPCIPALLYLHLALQDRDAYRDRRDGNSSVMVAVEHPPNIGAAARRQERLVKAPCTRQFPSENTGSTRSRPRRRSVWTRQARTPINSGRFCSIGSATPMNVEVSLKKFKEAAQKITPTRCYVYLAGWLDYSPPSQANRILFPAGSLPDFRVRELCRTIPLAGGRVFLGISSFPTLLHYGAAPCTPRFTLIGSQDLDVRSRPKLFALPLILRSAHFLWRLRLHLTTGPEEQMRVSRGEYGVAPERKNARGEMEDPRENLPTTDQMSVNGHVRMPGRETNRHLKSLLVHIGEWFCDNATNVYASEYADVAFDYGYRDVNGRGATAEYPGGGLEEVGQSHGRRAPQTSPRWTFFLWGCLESRVYSGRRSDTRYFSFTVAVEQAFSVSSPEMYVTKPKFIRAVRSCVLQHVAYYQDVLVESTGQKSNVPDPIRAV</sequence>